<dbReference type="GeneID" id="29556350"/>
<dbReference type="Pfam" id="PF21522">
    <property type="entry name" value="MreB-like_C"/>
    <property type="match status" value="1"/>
</dbReference>
<dbReference type="Gene3D" id="3.30.420.40">
    <property type="match status" value="2"/>
</dbReference>
<comment type="caution">
    <text evidence="2">The sequence shown here is derived from an EMBL/GenBank/DDBJ whole genome shotgun (WGS) entry which is preliminary data.</text>
</comment>
<dbReference type="RefSeq" id="WP_167375136.1">
    <property type="nucleotide sequence ID" value="NZ_BAPF01000006.1"/>
</dbReference>
<evidence type="ECO:0000259" key="1">
    <source>
        <dbReference type="Pfam" id="PF21522"/>
    </source>
</evidence>
<dbReference type="CDD" id="cd24022">
    <property type="entry name" value="ASKHA_NBD_ParM_R1-like"/>
    <property type="match status" value="1"/>
</dbReference>
<protein>
    <submittedName>
        <fullName evidence="2">StbA family protein</fullName>
    </submittedName>
</protein>
<name>A0ABQ0PP90_9PROT</name>
<dbReference type="SUPFAM" id="SSF53067">
    <property type="entry name" value="Actin-like ATPase domain"/>
    <property type="match status" value="2"/>
</dbReference>
<sequence length="387" mass="41956">MANQKPSTAATNDVLVAIDDGHSETKVVTFEGGTTGAFQEWSFASRTTPGFEEVQADGSAPPNFYALLKGDDKEPSPTAQEQMTVINRGRLGWGGVDESRDPNYPTSPRNRVLVHHALHTIAASKPGARFEISTTLPYSDYHLAGNGKVNKELVEAKKLNLSLPVLAYDTETPELALKPCPYTVADQIVMSEGTAAFFDLVWNYDGKTISNNNDFLERFAYGSGRFVLVDIGGKTTDVVAGTASKSNPAPMLELSTSKSLDMGALGLAHELQDALIESHGVKRVSDPENVLLTRTLSRFGRPVDVSDLVAKVSASFIKRLRTKISYAVGEESELSAIIFVGGGTELMREHIKGIYHDDLMVIPAEPRFANARGMAKFLKVRHASKKG</sequence>
<dbReference type="InterPro" id="IPR056367">
    <property type="entry name" value="ASKHA_NBD_ParM_R1-like"/>
</dbReference>
<evidence type="ECO:0000313" key="3">
    <source>
        <dbReference type="Proteomes" id="UP001065047"/>
    </source>
</evidence>
<dbReference type="Proteomes" id="UP001065047">
    <property type="component" value="Unassembled WGS sequence"/>
</dbReference>
<reference evidence="2" key="1">
    <citation type="submission" date="2013-04" db="EMBL/GenBank/DDBJ databases">
        <title>The genome sequencing project of 58 acetic acid bacteria.</title>
        <authorList>
            <person name="Okamoto-Kainuma A."/>
            <person name="Ishikawa M."/>
            <person name="Umino S."/>
            <person name="Koizumi Y."/>
            <person name="Shiwa Y."/>
            <person name="Yoshikawa H."/>
            <person name="Matsutani M."/>
            <person name="Matsushita K."/>
        </authorList>
    </citation>
    <scope>NUCLEOTIDE SEQUENCE</scope>
    <source>
        <strain evidence="2">DSM 14337</strain>
    </source>
</reference>
<accession>A0ABQ0PP90</accession>
<evidence type="ECO:0000313" key="2">
    <source>
        <dbReference type="EMBL" id="GBQ77243.1"/>
    </source>
</evidence>
<dbReference type="InterPro" id="IPR049067">
    <property type="entry name" value="MreB-like_C"/>
</dbReference>
<gene>
    <name evidence="2" type="ORF">AA14337_0761</name>
</gene>
<proteinExistence type="predicted"/>
<dbReference type="EMBL" id="BAPF01000006">
    <property type="protein sequence ID" value="GBQ77243.1"/>
    <property type="molecule type" value="Genomic_DNA"/>
</dbReference>
<feature type="domain" description="Actin homologue MreB-like C-terminal" evidence="1">
    <location>
        <begin position="228"/>
        <end position="352"/>
    </location>
</feature>
<organism evidence="2 3">
    <name type="scientific">Acetobacter malorum DSM 14337</name>
    <dbReference type="NCBI Taxonomy" id="1307910"/>
    <lineage>
        <taxon>Bacteria</taxon>
        <taxon>Pseudomonadati</taxon>
        <taxon>Pseudomonadota</taxon>
        <taxon>Alphaproteobacteria</taxon>
        <taxon>Acetobacterales</taxon>
        <taxon>Acetobacteraceae</taxon>
        <taxon>Acetobacter</taxon>
    </lineage>
</organism>
<keyword evidence="3" id="KW-1185">Reference proteome</keyword>
<dbReference type="InterPro" id="IPR043129">
    <property type="entry name" value="ATPase_NBD"/>
</dbReference>